<evidence type="ECO:0000313" key="1">
    <source>
        <dbReference type="EMBL" id="GAA5227996.1"/>
    </source>
</evidence>
<name>A0ABP9TNN5_9MICC</name>
<accession>A0ABP9TNN5</accession>
<gene>
    <name evidence="1" type="ORF">GCM10025778_25290</name>
</gene>
<dbReference type="EMBL" id="BAABLK010000034">
    <property type="protein sequence ID" value="GAA5227996.1"/>
    <property type="molecule type" value="Genomic_DNA"/>
</dbReference>
<dbReference type="RefSeq" id="WP_210099989.1">
    <property type="nucleotide sequence ID" value="NZ_BAABLK010000034.1"/>
</dbReference>
<keyword evidence="2" id="KW-1185">Reference proteome</keyword>
<comment type="caution">
    <text evidence="1">The sequence shown here is derived from an EMBL/GenBank/DDBJ whole genome shotgun (WGS) entry which is preliminary data.</text>
</comment>
<dbReference type="Proteomes" id="UP001501257">
    <property type="component" value="Unassembled WGS sequence"/>
</dbReference>
<reference evidence="2" key="1">
    <citation type="journal article" date="2019" name="Int. J. Syst. Evol. Microbiol.">
        <title>The Global Catalogue of Microorganisms (GCM) 10K type strain sequencing project: providing services to taxonomists for standard genome sequencing and annotation.</title>
        <authorList>
            <consortium name="The Broad Institute Genomics Platform"/>
            <consortium name="The Broad Institute Genome Sequencing Center for Infectious Disease"/>
            <person name="Wu L."/>
            <person name="Ma J."/>
        </authorList>
    </citation>
    <scope>NUCLEOTIDE SEQUENCE [LARGE SCALE GENOMIC DNA]</scope>
    <source>
        <strain evidence="2">JCM 18952</strain>
    </source>
</reference>
<sequence>MARDRRDSETFERDRGGIDVHGRSIIACAVDAATEEVTQGRMNPDMVADAAWIKQVSGLVQMVSGAGNAGFGLFR</sequence>
<organism evidence="1 2">
    <name type="scientific">Paeniglutamicibacter antarcticus</name>
    <dbReference type="NCBI Taxonomy" id="494023"/>
    <lineage>
        <taxon>Bacteria</taxon>
        <taxon>Bacillati</taxon>
        <taxon>Actinomycetota</taxon>
        <taxon>Actinomycetes</taxon>
        <taxon>Micrococcales</taxon>
        <taxon>Micrococcaceae</taxon>
        <taxon>Paeniglutamicibacter</taxon>
    </lineage>
</organism>
<proteinExistence type="predicted"/>
<evidence type="ECO:0000313" key="2">
    <source>
        <dbReference type="Proteomes" id="UP001501257"/>
    </source>
</evidence>
<protein>
    <submittedName>
        <fullName evidence="1">Uncharacterized protein</fullName>
    </submittedName>
</protein>